<dbReference type="AlphaFoldDB" id="A0AAV6ZDK7"/>
<accession>A0AAV6ZDK7</accession>
<protein>
    <submittedName>
        <fullName evidence="1">Uncharacterized protein</fullName>
    </submittedName>
</protein>
<organism evidence="1 2">
    <name type="scientific">Engystomops pustulosus</name>
    <name type="common">Tungara frog</name>
    <name type="synonym">Physalaemus pustulosus</name>
    <dbReference type="NCBI Taxonomy" id="76066"/>
    <lineage>
        <taxon>Eukaryota</taxon>
        <taxon>Metazoa</taxon>
        <taxon>Chordata</taxon>
        <taxon>Craniata</taxon>
        <taxon>Vertebrata</taxon>
        <taxon>Euteleostomi</taxon>
        <taxon>Amphibia</taxon>
        <taxon>Batrachia</taxon>
        <taxon>Anura</taxon>
        <taxon>Neobatrachia</taxon>
        <taxon>Hyloidea</taxon>
        <taxon>Leptodactylidae</taxon>
        <taxon>Leiuperinae</taxon>
        <taxon>Engystomops</taxon>
    </lineage>
</organism>
<gene>
    <name evidence="1" type="ORF">GDO81_028716</name>
</gene>
<evidence type="ECO:0000313" key="2">
    <source>
        <dbReference type="Proteomes" id="UP000824782"/>
    </source>
</evidence>
<proteinExistence type="predicted"/>
<sequence length="139" mass="15794">MELSYISHVQVFFPLMQMISQNLMWITNGQNGIKCWFCSLKENALKNKTCTCKYKLVCAPPSLPSGKYAGIAGISWWNMSVCTIPSVRAASRRGRSYETSERIIDSSAVSFRISRWNCLTRLELKKSRAGLPRLRQSAH</sequence>
<reference evidence="1" key="1">
    <citation type="thesis" date="2020" institute="ProQuest LLC" country="789 East Eisenhower Parkway, Ann Arbor, MI, USA">
        <title>Comparative Genomics and Chromosome Evolution.</title>
        <authorList>
            <person name="Mudd A.B."/>
        </authorList>
    </citation>
    <scope>NUCLEOTIDE SEQUENCE</scope>
    <source>
        <strain evidence="1">237g6f4</strain>
        <tissue evidence="1">Blood</tissue>
    </source>
</reference>
<name>A0AAV6ZDK7_ENGPU</name>
<evidence type="ECO:0000313" key="1">
    <source>
        <dbReference type="EMBL" id="KAG8547267.1"/>
    </source>
</evidence>
<dbReference type="Proteomes" id="UP000824782">
    <property type="component" value="Unassembled WGS sequence"/>
</dbReference>
<dbReference type="EMBL" id="WNYA01000777">
    <property type="protein sequence ID" value="KAG8547267.1"/>
    <property type="molecule type" value="Genomic_DNA"/>
</dbReference>
<keyword evidence="2" id="KW-1185">Reference proteome</keyword>
<comment type="caution">
    <text evidence="1">The sequence shown here is derived from an EMBL/GenBank/DDBJ whole genome shotgun (WGS) entry which is preliminary data.</text>
</comment>